<name>A0AAD6J9B3_9ROSI</name>
<evidence type="ECO:0000313" key="2">
    <source>
        <dbReference type="Proteomes" id="UP001162972"/>
    </source>
</evidence>
<dbReference type="Proteomes" id="UP001162972">
    <property type="component" value="Chromosome 14"/>
</dbReference>
<proteinExistence type="predicted"/>
<dbReference type="AlphaFoldDB" id="A0AAD6J9B3"/>
<dbReference type="EMBL" id="JAPFFJ010000019">
    <property type="protein sequence ID" value="KAJ6400961.1"/>
    <property type="molecule type" value="Genomic_DNA"/>
</dbReference>
<evidence type="ECO:0000313" key="1">
    <source>
        <dbReference type="EMBL" id="KAJ6400961.1"/>
    </source>
</evidence>
<organism evidence="1 2">
    <name type="scientific">Salix udensis</name>
    <dbReference type="NCBI Taxonomy" id="889485"/>
    <lineage>
        <taxon>Eukaryota</taxon>
        <taxon>Viridiplantae</taxon>
        <taxon>Streptophyta</taxon>
        <taxon>Embryophyta</taxon>
        <taxon>Tracheophyta</taxon>
        <taxon>Spermatophyta</taxon>
        <taxon>Magnoliopsida</taxon>
        <taxon>eudicotyledons</taxon>
        <taxon>Gunneridae</taxon>
        <taxon>Pentapetalae</taxon>
        <taxon>rosids</taxon>
        <taxon>fabids</taxon>
        <taxon>Malpighiales</taxon>
        <taxon>Salicaceae</taxon>
        <taxon>Saliceae</taxon>
        <taxon>Salix</taxon>
    </lineage>
</organism>
<sequence>MSCASAMMLRTLQKCSVLSFLLGLPS</sequence>
<comment type="caution">
    <text evidence="1">The sequence shown here is derived from an EMBL/GenBank/DDBJ whole genome shotgun (WGS) entry which is preliminary data.</text>
</comment>
<reference evidence="1 2" key="1">
    <citation type="journal article" date="2023" name="Int. J. Mol. Sci.">
        <title>De Novo Assembly and Annotation of 11 Diverse Shrub Willow (Salix) Genomes Reveals Novel Gene Organization in Sex-Linked Regions.</title>
        <authorList>
            <person name="Hyden B."/>
            <person name="Feng K."/>
            <person name="Yates T.B."/>
            <person name="Jawdy S."/>
            <person name="Cereghino C."/>
            <person name="Smart L.B."/>
            <person name="Muchero W."/>
        </authorList>
    </citation>
    <scope>NUCLEOTIDE SEQUENCE [LARGE SCALE GENOMIC DNA]</scope>
    <source>
        <tissue evidence="1">Shoot tip</tissue>
    </source>
</reference>
<gene>
    <name evidence="1" type="ORF">OIU84_016394</name>
</gene>
<protein>
    <submittedName>
        <fullName evidence="1">Uncharacterized protein</fullName>
    </submittedName>
</protein>
<accession>A0AAD6J9B3</accession>
<keyword evidence="2" id="KW-1185">Reference proteome</keyword>